<protein>
    <submittedName>
        <fullName evidence="1">Uncharacterized protein</fullName>
    </submittedName>
</protein>
<dbReference type="EMBL" id="UINC01015773">
    <property type="protein sequence ID" value="SVA66175.1"/>
    <property type="molecule type" value="Genomic_DNA"/>
</dbReference>
<organism evidence="1">
    <name type="scientific">marine metagenome</name>
    <dbReference type="NCBI Taxonomy" id="408172"/>
    <lineage>
        <taxon>unclassified sequences</taxon>
        <taxon>metagenomes</taxon>
        <taxon>ecological metagenomes</taxon>
    </lineage>
</organism>
<gene>
    <name evidence="1" type="ORF">METZ01_LOCUS119029</name>
</gene>
<sequence>VGNNGAIPIRLVFDHTIDSRHRAENLVLAINILIDKIV</sequence>
<reference evidence="1" key="1">
    <citation type="submission" date="2018-05" db="EMBL/GenBank/DDBJ databases">
        <authorList>
            <person name="Lanie J.A."/>
            <person name="Ng W.-L."/>
            <person name="Kazmierczak K.M."/>
            <person name="Andrzejewski T.M."/>
            <person name="Davidsen T.M."/>
            <person name="Wayne K.J."/>
            <person name="Tettelin H."/>
            <person name="Glass J.I."/>
            <person name="Rusch D."/>
            <person name="Podicherti R."/>
            <person name="Tsui H.-C.T."/>
            <person name="Winkler M.E."/>
        </authorList>
    </citation>
    <scope>NUCLEOTIDE SEQUENCE</scope>
</reference>
<evidence type="ECO:0000313" key="1">
    <source>
        <dbReference type="EMBL" id="SVA66175.1"/>
    </source>
</evidence>
<proteinExistence type="predicted"/>
<dbReference type="AlphaFoldDB" id="A0A381XN57"/>
<feature type="non-terminal residue" evidence="1">
    <location>
        <position position="1"/>
    </location>
</feature>
<name>A0A381XN57_9ZZZZ</name>
<accession>A0A381XN57</accession>